<evidence type="ECO:0000313" key="2">
    <source>
        <dbReference type="EMBL" id="ABZ73096.1"/>
    </source>
</evidence>
<proteinExistence type="predicted"/>
<dbReference type="HOGENOM" id="CLU_057064_0_0_5"/>
<reference evidence="2" key="1">
    <citation type="submission" date="2008-01" db="EMBL/GenBank/DDBJ databases">
        <title>Complete sequence of chromosome of Caulobacter sp. K31.</title>
        <authorList>
            <consortium name="US DOE Joint Genome Institute"/>
            <person name="Copeland A."/>
            <person name="Lucas S."/>
            <person name="Lapidus A."/>
            <person name="Barry K."/>
            <person name="Glavina del Rio T."/>
            <person name="Dalin E."/>
            <person name="Tice H."/>
            <person name="Pitluck S."/>
            <person name="Bruce D."/>
            <person name="Goodwin L."/>
            <person name="Thompson L.S."/>
            <person name="Brettin T."/>
            <person name="Detter J.C."/>
            <person name="Han C."/>
            <person name="Schmutz J."/>
            <person name="Larimer F."/>
            <person name="Land M."/>
            <person name="Hauser L."/>
            <person name="Kyrpides N."/>
            <person name="Kim E."/>
            <person name="Stephens C."/>
            <person name="Richardson P."/>
        </authorList>
    </citation>
    <scope>NUCLEOTIDE SEQUENCE [LARGE SCALE GENOMIC DNA]</scope>
    <source>
        <strain evidence="2">K31</strain>
    </source>
</reference>
<dbReference type="SUPFAM" id="SSF51735">
    <property type="entry name" value="NAD(P)-binding Rossmann-fold domains"/>
    <property type="match status" value="1"/>
</dbReference>
<evidence type="ECO:0000259" key="1">
    <source>
        <dbReference type="Pfam" id="PF01408"/>
    </source>
</evidence>
<organism evidence="2">
    <name type="scientific">Caulobacter sp. (strain K31)</name>
    <dbReference type="NCBI Taxonomy" id="366602"/>
    <lineage>
        <taxon>Bacteria</taxon>
        <taxon>Pseudomonadati</taxon>
        <taxon>Pseudomonadota</taxon>
        <taxon>Alphaproteobacteria</taxon>
        <taxon>Caulobacterales</taxon>
        <taxon>Caulobacteraceae</taxon>
        <taxon>Caulobacter</taxon>
    </lineage>
</organism>
<dbReference type="Pfam" id="PF01408">
    <property type="entry name" value="GFO_IDH_MocA"/>
    <property type="match status" value="1"/>
</dbReference>
<dbReference type="InterPro" id="IPR000683">
    <property type="entry name" value="Gfo/Idh/MocA-like_OxRdtase_N"/>
</dbReference>
<sequence>MTATPIRVALIGLGKIARDQHLPAMAADPRFELVAVVSRHAEQAGLPSFHGFDELLASGVAFDAVALCTPPQVRHGLARQALEAGKHVMLEKPPGATLSEVEDLRQLAEAKGVTLQTTWHSRHAPAVAPAREWLSGKTITAARINWREDVRVWHPGQDWIWEPGGLGVFDPGINALSIATAVLPRPFFLTEATLHVPENRQSPIAADLAFIDAAGVAITATFDFLQTGPQSWDIEVDTDAGALRLSHGGARLWIDGVLVHEQPEAEYPGLYARFAELIAAGQSDVDVTPLRHVADAFLLGRRVAAPAFVE</sequence>
<dbReference type="eggNOG" id="COG0673">
    <property type="taxonomic scope" value="Bacteria"/>
</dbReference>
<dbReference type="STRING" id="366602.Caul_3971"/>
<dbReference type="Gene3D" id="3.30.360.10">
    <property type="entry name" value="Dihydrodipicolinate Reductase, domain 2"/>
    <property type="match status" value="1"/>
</dbReference>
<protein>
    <submittedName>
        <fullName evidence="2">Galactose 1-dehydrogenase</fullName>
        <ecNumber evidence="2">1.1.1.48</ecNumber>
    </submittedName>
</protein>
<dbReference type="InterPro" id="IPR050463">
    <property type="entry name" value="Gfo/Idh/MocA_oxidrdct_glycsds"/>
</dbReference>
<dbReference type="EC" id="1.1.1.48" evidence="2"/>
<dbReference type="AlphaFoldDB" id="B0SW52"/>
<dbReference type="KEGG" id="cak:Caul_3971"/>
<feature type="domain" description="Gfo/Idh/MocA-like oxidoreductase N-terminal" evidence="1">
    <location>
        <begin position="6"/>
        <end position="116"/>
    </location>
</feature>
<name>B0SW52_CAUSK</name>
<gene>
    <name evidence="2" type="ordered locus">Caul_3971</name>
</gene>
<dbReference type="InterPro" id="IPR036291">
    <property type="entry name" value="NAD(P)-bd_dom_sf"/>
</dbReference>
<dbReference type="GO" id="GO:0000166">
    <property type="term" value="F:nucleotide binding"/>
    <property type="evidence" value="ECO:0007669"/>
    <property type="project" value="InterPro"/>
</dbReference>
<keyword evidence="2" id="KW-0560">Oxidoreductase</keyword>
<dbReference type="EMBL" id="CP000927">
    <property type="protein sequence ID" value="ABZ73096.1"/>
    <property type="molecule type" value="Genomic_DNA"/>
</dbReference>
<accession>B0SW52</accession>
<dbReference type="PANTHER" id="PTHR43818:SF7">
    <property type="entry name" value="DEHYDROGENASE"/>
    <property type="match status" value="1"/>
</dbReference>
<dbReference type="Gene3D" id="3.40.50.720">
    <property type="entry name" value="NAD(P)-binding Rossmann-like Domain"/>
    <property type="match status" value="1"/>
</dbReference>
<dbReference type="OrthoDB" id="9813657at2"/>
<dbReference type="GO" id="GO:0019151">
    <property type="term" value="F:galactose 1-dehydrogenase activity"/>
    <property type="evidence" value="ECO:0007669"/>
    <property type="project" value="UniProtKB-EC"/>
</dbReference>
<dbReference type="PANTHER" id="PTHR43818">
    <property type="entry name" value="BCDNA.GH03377"/>
    <property type="match status" value="1"/>
</dbReference>